<evidence type="ECO:0000256" key="1">
    <source>
        <dbReference type="SAM" id="Phobius"/>
    </source>
</evidence>
<feature type="transmembrane region" description="Helical" evidence="1">
    <location>
        <begin position="597"/>
        <end position="614"/>
    </location>
</feature>
<dbReference type="OrthoDB" id="472871at2"/>
<gene>
    <name evidence="2" type="ORF">QH73_0016990</name>
</gene>
<feature type="transmembrane region" description="Helical" evidence="1">
    <location>
        <begin position="1024"/>
        <end position="1049"/>
    </location>
</feature>
<feature type="transmembrane region" description="Helical" evidence="1">
    <location>
        <begin position="529"/>
        <end position="545"/>
    </location>
</feature>
<accession>A0A9X5E7G3</accession>
<feature type="transmembrane region" description="Helical" evidence="1">
    <location>
        <begin position="648"/>
        <end position="663"/>
    </location>
</feature>
<proteinExistence type="predicted"/>
<feature type="transmembrane region" description="Helical" evidence="1">
    <location>
        <begin position="503"/>
        <end position="522"/>
    </location>
</feature>
<name>A0A9X5E7G3_9CYAN</name>
<feature type="transmembrane region" description="Helical" evidence="1">
    <location>
        <begin position="276"/>
        <end position="298"/>
    </location>
</feature>
<comment type="caution">
    <text evidence="2">The sequence shown here is derived from an EMBL/GenBank/DDBJ whole genome shotgun (WGS) entry which is preliminary data.</text>
</comment>
<evidence type="ECO:0000313" key="3">
    <source>
        <dbReference type="Proteomes" id="UP000031532"/>
    </source>
</evidence>
<keyword evidence="1" id="KW-1133">Transmembrane helix</keyword>
<feature type="transmembrane region" description="Helical" evidence="1">
    <location>
        <begin position="908"/>
        <end position="928"/>
    </location>
</feature>
<reference evidence="2 3" key="1">
    <citation type="journal article" date="2015" name="Genome Announc.">
        <title>Draft Genome Sequence of the Terrestrial Cyanobacterium Scytonema millei VB511283, Isolated from Eastern India.</title>
        <authorList>
            <person name="Sen D."/>
            <person name="Chandrababunaidu M.M."/>
            <person name="Singh D."/>
            <person name="Sanghi N."/>
            <person name="Ghorai A."/>
            <person name="Mishra G.P."/>
            <person name="Madduluri M."/>
            <person name="Adhikary S.P."/>
            <person name="Tripathy S."/>
        </authorList>
    </citation>
    <scope>NUCLEOTIDE SEQUENCE [LARGE SCALE GENOMIC DNA]</scope>
    <source>
        <strain evidence="2 3">VB511283</strain>
    </source>
</reference>
<sequence>MTSQPEQIEIKLTIPATQPQLLEGLDLWLRLGLLSETQVIRICRTYLVCALPEVSPQADFITTPQAETLPARTRPTPILSRILSSLMEEISVVWLLFLGVFMVVVSSGVLAASQWQNFSSVGQYAILFGYTLAFWLACWWTRQRPNLSLTNRILQVTTLSLIPVNFWAIDGFQLWWDGLGLIVGAIAILSLSAIAWTLLQSALPIRVNTVAMGWLQLGWIIPGFPLIAIYSGTVGTAGVLWHRVEKRQASLIDLGISGVVLAISTLLLLGRGVLRAGVSINAVGLALGICGWVLCWLTRRQVEPLLTRTGIGLLVLGWIVAVNVEPPWQAIAVSILGIWLLANRLQRLWQVWDLLALFFVGLQTYCLLWRLIPIAGRQQIIAFATQIAGGYLFPGELIGLALFPYIIVTLIVASRLRRASQPNLANYTEGMALILGSILALFSLFNPLVRSLYLSASTLTLIIVLRQRPTRTAWLIYLTHVTGILTVYAWIGWGFPNLDARFWAVILLIGMIAEWSCSLAIAHPIWQRSAWYIGLVLAGLSYPLLITSNPYWGLIWLATPACLTFLGSRTIPQARLASWLSVVALLLAQILTEARVTPLLISTAVATSLMLFNTQKLRSQLAAAITVGFGLSFVGTCLWQIWGVPLNWLPTWIGVALWGLWLLRSRRGAQLCAPTEICPPTDIYAPALDGWAIALSIINLTFLTLGRLEVYSIQDLYLVLAAVITTGAITYRNWQQPTNIGFSGITWGTELVVASIIWWTVPSFINIAIANLGLGLATQLGGDWWLRRSALPYLSSWHVIPLIYAVIGLFFAHYTFTAYTGLYTLAGALVGIGIGRRLPLLKPVTFIAVFGISFAAYELLIYQLIQSKGGQAGDGIVLLSALACAIAITYRFCSRWLLFYWRLTSQELLVITNIHWGVGSLFSLLALGVNLSNFGSNLWLAIATTLAAYAAWQGRNRHFWVYLSVIQLTITIAHLLNRILPLSALLDWSAAIACIFAYILYMLPWQTWGWSRQPWQRSATVLPGVTVLLTLSGISIQGLFIVAAFYAWLARVENKIRLSYISIILSDWAIIQLIQDWQLTDPLWYVSVLSSSLLYVVQVDPTLRSPTEKEKRHILRTLAVGLFCLTALYQSDNSLWQGILTIFLGVGLILAGIVFRTRAYLYVGTLTFIIKVLRQLWLFIDNYSLLLWAIGIVVGLLFIWIAATFEARRTQAIALMQTWIRELETWE</sequence>
<feature type="transmembrane region" description="Helical" evidence="1">
    <location>
        <begin position="793"/>
        <end position="812"/>
    </location>
</feature>
<feature type="transmembrane region" description="Helical" evidence="1">
    <location>
        <begin position="1113"/>
        <end position="1129"/>
    </location>
</feature>
<feature type="transmembrane region" description="Helical" evidence="1">
    <location>
        <begin position="92"/>
        <end position="115"/>
    </location>
</feature>
<keyword evidence="1" id="KW-0472">Membrane</keyword>
<feature type="transmembrane region" description="Helical" evidence="1">
    <location>
        <begin position="1160"/>
        <end position="1180"/>
    </location>
</feature>
<feature type="transmembrane region" description="Helical" evidence="1">
    <location>
        <begin position="846"/>
        <end position="865"/>
    </location>
</feature>
<feature type="transmembrane region" description="Helical" evidence="1">
    <location>
        <begin position="1186"/>
        <end position="1205"/>
    </location>
</feature>
<feature type="transmembrane region" description="Helical" evidence="1">
    <location>
        <begin position="959"/>
        <end position="976"/>
    </location>
</feature>
<feature type="transmembrane region" description="Helical" evidence="1">
    <location>
        <begin position="574"/>
        <end position="591"/>
    </location>
</feature>
<feature type="transmembrane region" description="Helical" evidence="1">
    <location>
        <begin position="472"/>
        <end position="491"/>
    </location>
</feature>
<organism evidence="2 3">
    <name type="scientific">Scytonema millei VB511283</name>
    <dbReference type="NCBI Taxonomy" id="1245923"/>
    <lineage>
        <taxon>Bacteria</taxon>
        <taxon>Bacillati</taxon>
        <taxon>Cyanobacteriota</taxon>
        <taxon>Cyanophyceae</taxon>
        <taxon>Nostocales</taxon>
        <taxon>Scytonemataceae</taxon>
        <taxon>Scytonema</taxon>
    </lineage>
</organism>
<feature type="transmembrane region" description="Helical" evidence="1">
    <location>
        <begin position="621"/>
        <end position="642"/>
    </location>
</feature>
<feature type="transmembrane region" description="Helical" evidence="1">
    <location>
        <begin position="877"/>
        <end position="901"/>
    </location>
</feature>
<feature type="transmembrane region" description="Helical" evidence="1">
    <location>
        <begin position="227"/>
        <end position="244"/>
    </location>
</feature>
<feature type="transmembrane region" description="Helical" evidence="1">
    <location>
        <begin position="716"/>
        <end position="734"/>
    </location>
</feature>
<dbReference type="Proteomes" id="UP000031532">
    <property type="component" value="Unassembled WGS sequence"/>
</dbReference>
<feature type="transmembrane region" description="Helical" evidence="1">
    <location>
        <begin position="251"/>
        <end position="270"/>
    </location>
</feature>
<feature type="transmembrane region" description="Helical" evidence="1">
    <location>
        <begin position="305"/>
        <end position="321"/>
    </location>
</feature>
<dbReference type="AlphaFoldDB" id="A0A9X5E7G3"/>
<keyword evidence="1" id="KW-0812">Transmembrane</keyword>
<protein>
    <submittedName>
        <fullName evidence="2">DUF2157 domain-containing protein</fullName>
    </submittedName>
</protein>
<feature type="transmembrane region" description="Helical" evidence="1">
    <location>
        <begin position="354"/>
        <end position="372"/>
    </location>
</feature>
<feature type="transmembrane region" description="Helical" evidence="1">
    <location>
        <begin position="982"/>
        <end position="1003"/>
    </location>
</feature>
<feature type="transmembrane region" description="Helical" evidence="1">
    <location>
        <begin position="121"/>
        <end position="141"/>
    </location>
</feature>
<feature type="transmembrane region" description="Helical" evidence="1">
    <location>
        <begin position="551"/>
        <end position="567"/>
    </location>
</feature>
<feature type="transmembrane region" description="Helical" evidence="1">
    <location>
        <begin position="392"/>
        <end position="412"/>
    </location>
</feature>
<keyword evidence="3" id="KW-1185">Reference proteome</keyword>
<feature type="transmembrane region" description="Helical" evidence="1">
    <location>
        <begin position="818"/>
        <end position="834"/>
    </location>
</feature>
<dbReference type="RefSeq" id="WP_039717014.1">
    <property type="nucleotide sequence ID" value="NZ_JTJC03000004.1"/>
</dbReference>
<feature type="transmembrane region" description="Helical" evidence="1">
    <location>
        <begin position="1135"/>
        <end position="1155"/>
    </location>
</feature>
<dbReference type="EMBL" id="JTJC03000004">
    <property type="protein sequence ID" value="NHC36321.1"/>
    <property type="molecule type" value="Genomic_DNA"/>
</dbReference>
<feature type="transmembrane region" description="Helical" evidence="1">
    <location>
        <begin position="175"/>
        <end position="196"/>
    </location>
</feature>
<evidence type="ECO:0000313" key="2">
    <source>
        <dbReference type="EMBL" id="NHC36321.1"/>
    </source>
</evidence>